<dbReference type="Proteomes" id="UP000821656">
    <property type="component" value="Unassembled WGS sequence"/>
</dbReference>
<dbReference type="RefSeq" id="WP_236887985.1">
    <property type="nucleotide sequence ID" value="NZ_CP016090.1"/>
</dbReference>
<protein>
    <submittedName>
        <fullName evidence="1">Uncharacterized protein</fullName>
    </submittedName>
</protein>
<gene>
    <name evidence="1" type="ORF">DFH45_005087</name>
</gene>
<comment type="caution">
    <text evidence="1">The sequence shown here is derived from an EMBL/GenBank/DDBJ whole genome shotgun (WGS) entry which is preliminary data.</text>
</comment>
<dbReference type="EMBL" id="JABSXK010000001">
    <property type="protein sequence ID" value="NRV12124.1"/>
    <property type="molecule type" value="Genomic_DNA"/>
</dbReference>
<sequence length="145" mass="16691">MERGEDMEFNQKSWIENYVHSLCPKKISKENVDKEINSIITLMNELFSSRNADKYVEFVPDENAIIFPGRKANIFIRYSVDGNSNEVKISKHKNRELSSSIEKAILISCKGEEYVVKDEPSITMDEMSFEGLKDSINYALSKILN</sequence>
<evidence type="ECO:0000313" key="1">
    <source>
        <dbReference type="EMBL" id="NRV12124.1"/>
    </source>
</evidence>
<reference evidence="1" key="1">
    <citation type="submission" date="2020-05" db="EMBL/GenBank/DDBJ databases">
        <title>Genomic insights into acetone-butanol-ethanol (ABE) fermentation by sequencing solventogenic clostridia strains.</title>
        <authorList>
            <person name="Brown S."/>
        </authorList>
    </citation>
    <scope>NUCLEOTIDE SEQUENCE</scope>
    <source>
        <strain evidence="1">DJ126</strain>
    </source>
</reference>
<accession>A0A9Q5CXA0</accession>
<name>A0A9Q5CXA0_CLOBE</name>
<organism evidence="1 2">
    <name type="scientific">Clostridium beijerinckii</name>
    <name type="common">Clostridium MP</name>
    <dbReference type="NCBI Taxonomy" id="1520"/>
    <lineage>
        <taxon>Bacteria</taxon>
        <taxon>Bacillati</taxon>
        <taxon>Bacillota</taxon>
        <taxon>Clostridia</taxon>
        <taxon>Eubacteriales</taxon>
        <taxon>Clostridiaceae</taxon>
        <taxon>Clostridium</taxon>
    </lineage>
</organism>
<evidence type="ECO:0000313" key="2">
    <source>
        <dbReference type="Proteomes" id="UP000821656"/>
    </source>
</evidence>
<proteinExistence type="predicted"/>
<dbReference type="AlphaFoldDB" id="A0A9Q5CXA0"/>